<keyword evidence="8" id="KW-1185">Reference proteome</keyword>
<dbReference type="InterPro" id="IPR028886">
    <property type="entry name" value="MoCo_sulfurase"/>
</dbReference>
<dbReference type="PANTHER" id="PTHR14237:SF80">
    <property type="entry name" value="MOLYBDENUM COFACTOR SULFURASE"/>
    <property type="match status" value="1"/>
</dbReference>
<dbReference type="GO" id="GO:0030170">
    <property type="term" value="F:pyridoxal phosphate binding"/>
    <property type="evidence" value="ECO:0007669"/>
    <property type="project" value="UniProtKB-UniRule"/>
</dbReference>
<feature type="active site" evidence="4">
    <location>
        <position position="397"/>
    </location>
</feature>
<dbReference type="EC" id="2.8.1.9" evidence="4"/>
<dbReference type="EMBL" id="NJEU01000514">
    <property type="protein sequence ID" value="PHH73312.1"/>
    <property type="molecule type" value="Genomic_DNA"/>
</dbReference>
<evidence type="ECO:0000256" key="1">
    <source>
        <dbReference type="ARBA" id="ARBA00022679"/>
    </source>
</evidence>
<protein>
    <recommendedName>
        <fullName evidence="4">Molybdenum cofactor sulfurase</fullName>
        <shortName evidence="4">MCS</shortName>
        <shortName evidence="4">MOS</shortName>
        <shortName evidence="4">MoCo sulfurase</shortName>
        <ecNumber evidence="4">2.8.1.9</ecNumber>
    </recommendedName>
    <alternativeName>
        <fullName evidence="4">Molybdenum cofactor sulfurtransferase</fullName>
    </alternativeName>
</protein>
<dbReference type="SUPFAM" id="SSF141673">
    <property type="entry name" value="MOSC N-terminal domain-like"/>
    <property type="match status" value="1"/>
</dbReference>
<dbReference type="SUPFAM" id="SSF53383">
    <property type="entry name" value="PLP-dependent transferases"/>
    <property type="match status" value="1"/>
</dbReference>
<dbReference type="InterPro" id="IPR005303">
    <property type="entry name" value="MOCOS_middle"/>
</dbReference>
<evidence type="ECO:0000256" key="5">
    <source>
        <dbReference type="SAM" id="MobiDB-lite"/>
    </source>
</evidence>
<feature type="modified residue" description="N6-(pyridoxal phosphate)lysine" evidence="4">
    <location>
        <position position="233"/>
    </location>
</feature>
<name>A0A2C5Z101_9HYPO</name>
<dbReference type="GO" id="GO:0006777">
    <property type="term" value="P:Mo-molybdopterin cofactor biosynthetic process"/>
    <property type="evidence" value="ECO:0007669"/>
    <property type="project" value="UniProtKB-UniRule"/>
</dbReference>
<dbReference type="Pfam" id="PF03476">
    <property type="entry name" value="MOSC_N"/>
    <property type="match status" value="1"/>
</dbReference>
<feature type="domain" description="MOSC" evidence="6">
    <location>
        <begin position="653"/>
        <end position="820"/>
    </location>
</feature>
<keyword evidence="3 4" id="KW-0501">Molybdenum cofactor biosynthesis</keyword>
<dbReference type="GO" id="GO:0016829">
    <property type="term" value="F:lyase activity"/>
    <property type="evidence" value="ECO:0007669"/>
    <property type="project" value="UniProtKB-UniRule"/>
</dbReference>
<gene>
    <name evidence="4" type="primary">hxB</name>
    <name evidence="7" type="ORF">CDD82_5542</name>
</gene>
<evidence type="ECO:0000256" key="3">
    <source>
        <dbReference type="ARBA" id="ARBA00023150"/>
    </source>
</evidence>
<comment type="caution">
    <text evidence="7">The sequence shown here is derived from an EMBL/GenBank/DDBJ whole genome shotgun (WGS) entry which is preliminary data.</text>
</comment>
<comment type="function">
    <text evidence="4">Sulfurates the molybdenum cofactor. Sulfation of molybdenum is essential for xanthine dehydrogenase (XDH) and aldehyde oxidase (ADO) enzymes in which molybdenum cofactor is liganded by 1 oxygen and 1 sulfur atom in active form.</text>
</comment>
<evidence type="ECO:0000256" key="2">
    <source>
        <dbReference type="ARBA" id="ARBA00022898"/>
    </source>
</evidence>
<keyword evidence="2 4" id="KW-0663">Pyridoxal phosphate</keyword>
<dbReference type="AlphaFoldDB" id="A0A2C5Z101"/>
<comment type="catalytic activity">
    <reaction evidence="4">
        <text>Mo-molybdopterin + L-cysteine + AH2 = thio-Mo-molybdopterin + L-alanine + A + H2O</text>
        <dbReference type="Rhea" id="RHEA:42636"/>
        <dbReference type="ChEBI" id="CHEBI:13193"/>
        <dbReference type="ChEBI" id="CHEBI:15377"/>
        <dbReference type="ChEBI" id="CHEBI:17499"/>
        <dbReference type="ChEBI" id="CHEBI:35235"/>
        <dbReference type="ChEBI" id="CHEBI:57972"/>
        <dbReference type="ChEBI" id="CHEBI:71302"/>
        <dbReference type="ChEBI" id="CHEBI:82685"/>
        <dbReference type="EC" id="2.8.1.9"/>
    </reaction>
</comment>
<dbReference type="InterPro" id="IPR015424">
    <property type="entry name" value="PyrdxlP-dep_Trfase"/>
</dbReference>
<evidence type="ECO:0000256" key="4">
    <source>
        <dbReference type="HAMAP-Rule" id="MF_03050"/>
    </source>
</evidence>
<dbReference type="Gene3D" id="3.40.640.10">
    <property type="entry name" value="Type I PLP-dependent aspartate aminotransferase-like (Major domain)"/>
    <property type="match status" value="1"/>
</dbReference>
<comment type="cofactor">
    <cofactor evidence="4">
        <name>pyridoxal 5'-phosphate</name>
        <dbReference type="ChEBI" id="CHEBI:597326"/>
    </cofactor>
</comment>
<sequence length="821" mass="90406">MPGLSRAAYNAAVHDLRRSEYPMLQDEIYLDHAGSTPCPKSLMDAFAADMTSHLYGNPHSASSSSQLAANRIDDVRLRLLGFFKADARDFHLVFVANATAGVKLVVEAMRSLPSGYAYAYHQACHTSLVGAREDAVSSTCLDDDRVSSWLQGQDPFPCQSPAPSARLFSFTAQSHMDGQRFPLCWPKQLQAKATRDSPRLYTLVDAASLSATSQLDLGSPEFAADFVVLSLYKIFGFPDLGALIVRRSAESVFDHRRYFGGGTVDMVVCGEDEWHARKTHGLYERLEDGTLPFHSIIAVDAALQTHQKLFGSMQTVSAHTSYLAQKLRRNLSSIRHENGRPVCVMYPNKTTHESYQLQQGPIVSFNLVDSLGSWVSLTEFEKLAILHKIHIRTGGLCCPGGISAALGLEPWELRRNLSAGFRCGADNDLIPGKPSGVIRASLGAMSTNSDVEKFVDFVKEFFVESIKQHEQQHEPVEARSSVLSHLRVKSLTIYPIKSCRGFAIPLNCPWAVRAEGLVWDREWCLVHRGSGQALSQKRYPSMALLQPTLDLKLGILHVQYSKPGTMASTADHVDIPLSVDPSLFSGTYQQTWSRVCGEDVSAQAYKSDKINDFFSNALGVPCVLARFPPGGRGSGSRSSKARIQRHQQPSQPCRVPGSFPQIPSPPDSDSEQKHHGKILLSNESPILLIYSSSVDALNEEIEARGGKRVSDAVFRANIVVESTSQGHSQPAYSEDGWSHLRIGDQDFRMLGACRRCQMVCVNQTTAERKQEPFATLAKTRRFDGKVYFGAHMCQDGADCSEDKYLSGAGTIHAGQSVTVYR</sequence>
<dbReference type="OrthoDB" id="10264306at2759"/>
<keyword evidence="1 4" id="KW-0808">Transferase</keyword>
<reference evidence="7 8" key="1">
    <citation type="submission" date="2017-06" db="EMBL/GenBank/DDBJ databases">
        <title>Ant-infecting Ophiocordyceps genomes reveal a high diversity of potential behavioral manipulation genes and a possible major role for enterotoxins.</title>
        <authorList>
            <person name="De Bekker C."/>
            <person name="Evans H.C."/>
            <person name="Brachmann A."/>
            <person name="Hughes D.P."/>
        </authorList>
    </citation>
    <scope>NUCLEOTIDE SEQUENCE [LARGE SCALE GENOMIC DNA]</scope>
    <source>
        <strain evidence="7 8">1348a</strain>
    </source>
</reference>
<feature type="region of interest" description="Disordered" evidence="5">
    <location>
        <begin position="629"/>
        <end position="675"/>
    </location>
</feature>
<dbReference type="PANTHER" id="PTHR14237">
    <property type="entry name" value="MOLYBDOPTERIN COFACTOR SULFURASE MOSC"/>
    <property type="match status" value="1"/>
</dbReference>
<dbReference type="Pfam" id="PF00266">
    <property type="entry name" value="Aminotran_5"/>
    <property type="match status" value="1"/>
</dbReference>
<dbReference type="InterPro" id="IPR000192">
    <property type="entry name" value="Aminotrans_V_dom"/>
</dbReference>
<evidence type="ECO:0000259" key="6">
    <source>
        <dbReference type="PROSITE" id="PS51340"/>
    </source>
</evidence>
<proteinExistence type="inferred from homology"/>
<dbReference type="InterPro" id="IPR015421">
    <property type="entry name" value="PyrdxlP-dep_Trfase_major"/>
</dbReference>
<comment type="similarity">
    <text evidence="4">Belongs to the class-V pyridoxal-phosphate-dependent aminotransferase family. MOCOS subfamily.</text>
</comment>
<evidence type="ECO:0000313" key="7">
    <source>
        <dbReference type="EMBL" id="PHH73312.1"/>
    </source>
</evidence>
<dbReference type="InterPro" id="IPR005302">
    <property type="entry name" value="MoCF_Sase_C"/>
</dbReference>
<dbReference type="HAMAP" id="MF_03050">
    <property type="entry name" value="MOCOS"/>
    <property type="match status" value="1"/>
</dbReference>
<dbReference type="PROSITE" id="PS51340">
    <property type="entry name" value="MOSC"/>
    <property type="match status" value="1"/>
</dbReference>
<evidence type="ECO:0000313" key="8">
    <source>
        <dbReference type="Proteomes" id="UP000224854"/>
    </source>
</evidence>
<dbReference type="GO" id="GO:0030151">
    <property type="term" value="F:molybdenum ion binding"/>
    <property type="evidence" value="ECO:0007669"/>
    <property type="project" value="UniProtKB-UniRule"/>
</dbReference>
<dbReference type="Pfam" id="PF03473">
    <property type="entry name" value="MOSC"/>
    <property type="match status" value="1"/>
</dbReference>
<dbReference type="GO" id="GO:0008265">
    <property type="term" value="F:molybdenum cofactor sulfurtransferase activity"/>
    <property type="evidence" value="ECO:0007669"/>
    <property type="project" value="UniProtKB-UniRule"/>
</dbReference>
<organism evidence="7 8">
    <name type="scientific">Ophiocordyceps australis</name>
    <dbReference type="NCBI Taxonomy" id="1399860"/>
    <lineage>
        <taxon>Eukaryota</taxon>
        <taxon>Fungi</taxon>
        <taxon>Dikarya</taxon>
        <taxon>Ascomycota</taxon>
        <taxon>Pezizomycotina</taxon>
        <taxon>Sordariomycetes</taxon>
        <taxon>Hypocreomycetidae</taxon>
        <taxon>Hypocreales</taxon>
        <taxon>Ophiocordycipitaceae</taxon>
        <taxon>Ophiocordyceps</taxon>
    </lineage>
</organism>
<dbReference type="Proteomes" id="UP000224854">
    <property type="component" value="Unassembled WGS sequence"/>
</dbReference>
<accession>A0A2C5Z101</accession>